<evidence type="ECO:0000256" key="2">
    <source>
        <dbReference type="SAM" id="SignalP"/>
    </source>
</evidence>
<protein>
    <submittedName>
        <fullName evidence="3">Uncharacterized protein</fullName>
    </submittedName>
</protein>
<evidence type="ECO:0000256" key="1">
    <source>
        <dbReference type="SAM" id="MobiDB-lite"/>
    </source>
</evidence>
<proteinExistence type="predicted"/>
<feature type="chain" id="PRO_5013849560" evidence="2">
    <location>
        <begin position="20"/>
        <end position="130"/>
    </location>
</feature>
<reference evidence="3 4" key="1">
    <citation type="journal article" date="2017" name="PLoS Biol.">
        <title>The sea cucumber genome provides insights into morphological evolution and visceral regeneration.</title>
        <authorList>
            <person name="Zhang X."/>
            <person name="Sun L."/>
            <person name="Yuan J."/>
            <person name="Sun Y."/>
            <person name="Gao Y."/>
            <person name="Zhang L."/>
            <person name="Li S."/>
            <person name="Dai H."/>
            <person name="Hamel J.F."/>
            <person name="Liu C."/>
            <person name="Yu Y."/>
            <person name="Liu S."/>
            <person name="Lin W."/>
            <person name="Guo K."/>
            <person name="Jin S."/>
            <person name="Xu P."/>
            <person name="Storey K.B."/>
            <person name="Huan P."/>
            <person name="Zhang T."/>
            <person name="Zhou Y."/>
            <person name="Zhang J."/>
            <person name="Lin C."/>
            <person name="Li X."/>
            <person name="Xing L."/>
            <person name="Huo D."/>
            <person name="Sun M."/>
            <person name="Wang L."/>
            <person name="Mercier A."/>
            <person name="Li F."/>
            <person name="Yang H."/>
            <person name="Xiang J."/>
        </authorList>
    </citation>
    <scope>NUCLEOTIDE SEQUENCE [LARGE SCALE GENOMIC DNA]</scope>
    <source>
        <strain evidence="3">Shaxun</strain>
        <tissue evidence="3">Muscle</tissue>
    </source>
</reference>
<sequence>MLRVLLFVCILIVNQPAESESISTIGITDTTVVTSEMASTERTPMTTESLDGTPMSTDGTKLTTETTDGSATEARLTTEMTDGSATEASLMTSVDPSETLVTSYTDILTDFTHVSSNATYYCVFTRKEHR</sequence>
<dbReference type="Proteomes" id="UP000230750">
    <property type="component" value="Unassembled WGS sequence"/>
</dbReference>
<keyword evidence="4" id="KW-1185">Reference proteome</keyword>
<feature type="compositionally biased region" description="Polar residues" evidence="1">
    <location>
        <begin position="36"/>
        <end position="56"/>
    </location>
</feature>
<evidence type="ECO:0000313" key="3">
    <source>
        <dbReference type="EMBL" id="PIK34435.1"/>
    </source>
</evidence>
<feature type="compositionally biased region" description="Low complexity" evidence="1">
    <location>
        <begin position="57"/>
        <end position="69"/>
    </location>
</feature>
<dbReference type="AlphaFoldDB" id="A0A2G8JFC2"/>
<gene>
    <name evidence="3" type="ORF">BSL78_28748</name>
</gene>
<keyword evidence="2" id="KW-0732">Signal</keyword>
<name>A0A2G8JFC2_STIJA</name>
<evidence type="ECO:0000313" key="4">
    <source>
        <dbReference type="Proteomes" id="UP000230750"/>
    </source>
</evidence>
<accession>A0A2G8JFC2</accession>
<feature type="region of interest" description="Disordered" evidence="1">
    <location>
        <begin position="36"/>
        <end position="72"/>
    </location>
</feature>
<comment type="caution">
    <text evidence="3">The sequence shown here is derived from an EMBL/GenBank/DDBJ whole genome shotgun (WGS) entry which is preliminary data.</text>
</comment>
<feature type="signal peptide" evidence="2">
    <location>
        <begin position="1"/>
        <end position="19"/>
    </location>
</feature>
<dbReference type="EMBL" id="MRZV01002177">
    <property type="protein sequence ID" value="PIK34435.1"/>
    <property type="molecule type" value="Genomic_DNA"/>
</dbReference>
<organism evidence="3 4">
    <name type="scientific">Stichopus japonicus</name>
    <name type="common">Sea cucumber</name>
    <dbReference type="NCBI Taxonomy" id="307972"/>
    <lineage>
        <taxon>Eukaryota</taxon>
        <taxon>Metazoa</taxon>
        <taxon>Echinodermata</taxon>
        <taxon>Eleutherozoa</taxon>
        <taxon>Echinozoa</taxon>
        <taxon>Holothuroidea</taxon>
        <taxon>Aspidochirotacea</taxon>
        <taxon>Aspidochirotida</taxon>
        <taxon>Stichopodidae</taxon>
        <taxon>Apostichopus</taxon>
    </lineage>
</organism>